<organism evidence="1 2">
    <name type="scientific">Cloeon dipterum</name>
    <dbReference type="NCBI Taxonomy" id="197152"/>
    <lineage>
        <taxon>Eukaryota</taxon>
        <taxon>Metazoa</taxon>
        <taxon>Ecdysozoa</taxon>
        <taxon>Arthropoda</taxon>
        <taxon>Hexapoda</taxon>
        <taxon>Insecta</taxon>
        <taxon>Pterygota</taxon>
        <taxon>Palaeoptera</taxon>
        <taxon>Ephemeroptera</taxon>
        <taxon>Pisciforma</taxon>
        <taxon>Baetidae</taxon>
        <taxon>Cloeon</taxon>
    </lineage>
</organism>
<reference evidence="1 2" key="1">
    <citation type="submission" date="2020-04" db="EMBL/GenBank/DDBJ databases">
        <authorList>
            <person name="Alioto T."/>
            <person name="Alioto T."/>
            <person name="Gomez Garrido J."/>
        </authorList>
    </citation>
    <scope>NUCLEOTIDE SEQUENCE [LARGE SCALE GENOMIC DNA]</scope>
</reference>
<gene>
    <name evidence="1" type="ORF">CLODIP_2_CD07134</name>
</gene>
<dbReference type="AlphaFoldDB" id="A0A8S1DC80"/>
<name>A0A8S1DC80_9INSE</name>
<evidence type="ECO:0000313" key="1">
    <source>
        <dbReference type="EMBL" id="CAB3377301.1"/>
    </source>
</evidence>
<dbReference type="Proteomes" id="UP000494165">
    <property type="component" value="Unassembled WGS sequence"/>
</dbReference>
<evidence type="ECO:0000313" key="2">
    <source>
        <dbReference type="Proteomes" id="UP000494165"/>
    </source>
</evidence>
<sequence>MHMQTVNAKYFETKHYIQLIIPHFNYKLNPYNVPLRRESWIALPPHGEFCLVPLLLSSRGVTHSTGIYLAQTARRFGHKIFTYE</sequence>
<proteinExistence type="predicted"/>
<accession>A0A8S1DC80</accession>
<keyword evidence="2" id="KW-1185">Reference proteome</keyword>
<dbReference type="EMBL" id="CADEPI010000142">
    <property type="protein sequence ID" value="CAB3377301.1"/>
    <property type="molecule type" value="Genomic_DNA"/>
</dbReference>
<comment type="caution">
    <text evidence="1">The sequence shown here is derived from an EMBL/GenBank/DDBJ whole genome shotgun (WGS) entry which is preliminary data.</text>
</comment>
<protein>
    <submittedName>
        <fullName evidence="1">Uncharacterized protein</fullName>
    </submittedName>
</protein>